<comment type="caution">
    <text evidence="1">The sequence shown here is derived from an EMBL/GenBank/DDBJ whole genome shotgun (WGS) entry which is preliminary data.</text>
</comment>
<organism evidence="1">
    <name type="scientific">marine sediment metagenome</name>
    <dbReference type="NCBI Taxonomy" id="412755"/>
    <lineage>
        <taxon>unclassified sequences</taxon>
        <taxon>metagenomes</taxon>
        <taxon>ecological metagenomes</taxon>
    </lineage>
</organism>
<gene>
    <name evidence="1" type="ORF">S01H1_20721</name>
</gene>
<dbReference type="EMBL" id="BARS01011385">
    <property type="protein sequence ID" value="GAF89315.1"/>
    <property type="molecule type" value="Genomic_DNA"/>
</dbReference>
<accession>X0ULF3</accession>
<evidence type="ECO:0000313" key="1">
    <source>
        <dbReference type="EMBL" id="GAF89315.1"/>
    </source>
</evidence>
<name>X0ULF3_9ZZZZ</name>
<dbReference type="Pfam" id="PF24233">
    <property type="entry name" value="DUF7446"/>
    <property type="match status" value="1"/>
</dbReference>
<dbReference type="InterPro" id="IPR055869">
    <property type="entry name" value="DUF7446"/>
</dbReference>
<reference evidence="1" key="1">
    <citation type="journal article" date="2014" name="Front. Microbiol.">
        <title>High frequency of phylogenetically diverse reductive dehalogenase-homologous genes in deep subseafloor sedimentary metagenomes.</title>
        <authorList>
            <person name="Kawai M."/>
            <person name="Futagami T."/>
            <person name="Toyoda A."/>
            <person name="Takaki Y."/>
            <person name="Nishi S."/>
            <person name="Hori S."/>
            <person name="Arai W."/>
            <person name="Tsubouchi T."/>
            <person name="Morono Y."/>
            <person name="Uchiyama I."/>
            <person name="Ito T."/>
            <person name="Fujiyama A."/>
            <person name="Inagaki F."/>
            <person name="Takami H."/>
        </authorList>
    </citation>
    <scope>NUCLEOTIDE SEQUENCE</scope>
    <source>
        <strain evidence="1">Expedition CK06-06</strain>
    </source>
</reference>
<protein>
    <submittedName>
        <fullName evidence="1">Uncharacterized protein</fullName>
    </submittedName>
</protein>
<proteinExistence type="predicted"/>
<sequence>MANKLDKISVGYSGLTDSIYLYRFGKDKGEALDKRDAEKDVLACITEKMMWGADKGGWIEYRFGDQGYKLTVEKIADGDKNE</sequence>
<dbReference type="AlphaFoldDB" id="X0ULF3"/>